<dbReference type="EMBL" id="OY731406">
    <property type="protein sequence ID" value="CAJ1973775.1"/>
    <property type="molecule type" value="Genomic_DNA"/>
</dbReference>
<keyword evidence="2 4" id="KW-0863">Zinc-finger</keyword>
<dbReference type="SUPFAM" id="SSF161245">
    <property type="entry name" value="Zinc hairpin stack"/>
    <property type="match status" value="1"/>
</dbReference>
<dbReference type="SMART" id="SM00184">
    <property type="entry name" value="RING"/>
    <property type="match status" value="1"/>
</dbReference>
<evidence type="ECO:0000256" key="2">
    <source>
        <dbReference type="ARBA" id="ARBA00022771"/>
    </source>
</evidence>
<feature type="domain" description="CTCHY-type" evidence="7">
    <location>
        <begin position="372"/>
        <end position="436"/>
    </location>
</feature>
<dbReference type="PROSITE" id="PS50089">
    <property type="entry name" value="ZF_RING_2"/>
    <property type="match status" value="1"/>
</dbReference>
<dbReference type="PROSITE" id="PS51270">
    <property type="entry name" value="ZF_CTCHY"/>
    <property type="match status" value="1"/>
</dbReference>
<evidence type="ECO:0000259" key="6">
    <source>
        <dbReference type="PROSITE" id="PS51266"/>
    </source>
</evidence>
<dbReference type="GO" id="GO:0061630">
    <property type="term" value="F:ubiquitin protein ligase activity"/>
    <property type="evidence" value="ECO:0007669"/>
    <property type="project" value="TreeGrafter"/>
</dbReference>
<evidence type="ECO:0000259" key="5">
    <source>
        <dbReference type="PROSITE" id="PS50089"/>
    </source>
</evidence>
<dbReference type="CDD" id="cd16464">
    <property type="entry name" value="RING-H2_Pirh2-like"/>
    <property type="match status" value="1"/>
</dbReference>
<dbReference type="Pfam" id="PF00097">
    <property type="entry name" value="zf-C3HC4"/>
    <property type="match status" value="1"/>
</dbReference>
<dbReference type="InterPro" id="IPR001841">
    <property type="entry name" value="Znf_RING"/>
</dbReference>
<evidence type="ECO:0000256" key="3">
    <source>
        <dbReference type="ARBA" id="ARBA00022833"/>
    </source>
</evidence>
<dbReference type="InterPro" id="IPR037275">
    <property type="entry name" value="Znf_CTCHY_sf"/>
</dbReference>
<keyword evidence="1" id="KW-0479">Metal-binding</keyword>
<evidence type="ECO:0000259" key="7">
    <source>
        <dbReference type="PROSITE" id="PS51270"/>
    </source>
</evidence>
<reference evidence="8" key="1">
    <citation type="submission" date="2023-10" db="EMBL/GenBank/DDBJ databases">
        <authorList>
            <person name="Domelevo Entfellner J.-B."/>
        </authorList>
    </citation>
    <scope>NUCLEOTIDE SEQUENCE</scope>
</reference>
<gene>
    <name evidence="8" type="ORF">AYBTSS11_LOCUS25841</name>
</gene>
<dbReference type="InterPro" id="IPR037274">
    <property type="entry name" value="Znf_CHY_sf"/>
</dbReference>
<dbReference type="Proteomes" id="UP001189624">
    <property type="component" value="Chromosome 9"/>
</dbReference>
<dbReference type="GO" id="GO:0005634">
    <property type="term" value="C:nucleus"/>
    <property type="evidence" value="ECO:0007669"/>
    <property type="project" value="TreeGrafter"/>
</dbReference>
<dbReference type="Pfam" id="PF14599">
    <property type="entry name" value="zinc_ribbon_6"/>
    <property type="match status" value="1"/>
</dbReference>
<dbReference type="InterPro" id="IPR013083">
    <property type="entry name" value="Znf_RING/FYVE/PHD"/>
</dbReference>
<name>A0AA86T894_9FABA</name>
<keyword evidence="3" id="KW-0862">Zinc</keyword>
<evidence type="ECO:0000313" key="9">
    <source>
        <dbReference type="Proteomes" id="UP001189624"/>
    </source>
</evidence>
<dbReference type="GO" id="GO:0008270">
    <property type="term" value="F:zinc ion binding"/>
    <property type="evidence" value="ECO:0007669"/>
    <property type="project" value="UniProtKB-KW"/>
</dbReference>
<accession>A0AA86T894</accession>
<dbReference type="Gramene" id="rna-AYBTSS11_LOCUS25841">
    <property type="protein sequence ID" value="CAJ1973775.1"/>
    <property type="gene ID" value="gene-AYBTSS11_LOCUS25841"/>
</dbReference>
<dbReference type="Gene3D" id="2.20.28.10">
    <property type="match status" value="1"/>
</dbReference>
<dbReference type="GO" id="GO:0006511">
    <property type="term" value="P:ubiquitin-dependent protein catabolic process"/>
    <property type="evidence" value="ECO:0007669"/>
    <property type="project" value="TreeGrafter"/>
</dbReference>
<dbReference type="SUPFAM" id="SSF57850">
    <property type="entry name" value="RING/U-box"/>
    <property type="match status" value="1"/>
</dbReference>
<evidence type="ECO:0000256" key="4">
    <source>
        <dbReference type="PROSITE-ProRule" id="PRU00601"/>
    </source>
</evidence>
<dbReference type="PANTHER" id="PTHR21319:SF65">
    <property type="entry name" value="CHY AND CTCHY AND RING-TYPE ZINC FINGER PROTEIN"/>
    <property type="match status" value="1"/>
</dbReference>
<dbReference type="PROSITE" id="PS51266">
    <property type="entry name" value="ZF_CHY"/>
    <property type="match status" value="1"/>
</dbReference>
<proteinExistence type="predicted"/>
<dbReference type="InterPro" id="IPR017921">
    <property type="entry name" value="Znf_CTCHY"/>
</dbReference>
<dbReference type="InterPro" id="IPR039512">
    <property type="entry name" value="RCHY1_zinc-ribbon"/>
</dbReference>
<dbReference type="PANTHER" id="PTHR21319">
    <property type="entry name" value="RING FINGER AND CHY ZINC FINGER DOMAIN-CONTAINING PROTEIN 1"/>
    <property type="match status" value="1"/>
</dbReference>
<dbReference type="Pfam" id="PF05495">
    <property type="entry name" value="zf-CHY"/>
    <property type="match status" value="1"/>
</dbReference>
<sequence>MKPQDSFAEVSHLKCYVPMAQYTVRCFQYFGEDELQRAKRNEKEQNSQGHVEVLNLHSDFKVFCRSNHHAISLPKSHTTRLTRMGYNLCNLISLSRYSLLVFLLTNLNVLGLLTADCNWEFGLLRSFDFCATIANSGVVVSWHLLHRLYDDTCMCSSEDSVSKFQFLEESCRPAKLECQLVGSSKVGLGSRSSSRNQVIILLLANLNSILLLLLSIDLQQCGRKQQCIQCLLIATSIMGVVAVLHSETLPFDCNDIKHMTEKDVYDLPSNEEDILGEESSQLTDHKKISNLRERGYMEYGCQHYRRRCRIRAPCCNEVFDCRHCHNEAKNNINIDQKLRHDIPRHQVKQVICSLCGTEQEVQQNCINCGVCMGKYFCGTCKLFDDDVSKQQYHCSGCGICRTGGYENFFHCYKCGCCYPTQLKNSHPCVEGAMHHDCPICFEYLFESVNDVTVLLCGHTIHKICLKEMREHLQYTCPLCSKSVYDMSKIWEKFDLEIAATPMPEPYQNKMVWILCNDCGKSSHVQFHLVAQKCLNCKSYNTRQT</sequence>
<keyword evidence="9" id="KW-1185">Reference proteome</keyword>
<dbReference type="InterPro" id="IPR018957">
    <property type="entry name" value="Znf_C3HC4_RING-type"/>
</dbReference>
<dbReference type="AlphaFoldDB" id="A0AA86T894"/>
<feature type="domain" description="CHY-type" evidence="6">
    <location>
        <begin position="294"/>
        <end position="370"/>
    </location>
</feature>
<protein>
    <submittedName>
        <fullName evidence="8">Uncharacterized protein</fullName>
    </submittedName>
</protein>
<evidence type="ECO:0000256" key="1">
    <source>
        <dbReference type="ARBA" id="ARBA00022723"/>
    </source>
</evidence>
<dbReference type="Gene3D" id="3.30.40.10">
    <property type="entry name" value="Zinc/RING finger domain, C3HC4 (zinc finger)"/>
    <property type="match status" value="1"/>
</dbReference>
<evidence type="ECO:0000313" key="8">
    <source>
        <dbReference type="EMBL" id="CAJ1973775.1"/>
    </source>
</evidence>
<dbReference type="GO" id="GO:0016567">
    <property type="term" value="P:protein ubiquitination"/>
    <property type="evidence" value="ECO:0007669"/>
    <property type="project" value="TreeGrafter"/>
</dbReference>
<dbReference type="SUPFAM" id="SSF161219">
    <property type="entry name" value="CHY zinc finger-like"/>
    <property type="match status" value="1"/>
</dbReference>
<dbReference type="InterPro" id="IPR008913">
    <property type="entry name" value="Znf_CHY"/>
</dbReference>
<organism evidence="8 9">
    <name type="scientific">Sphenostylis stenocarpa</name>
    <dbReference type="NCBI Taxonomy" id="92480"/>
    <lineage>
        <taxon>Eukaryota</taxon>
        <taxon>Viridiplantae</taxon>
        <taxon>Streptophyta</taxon>
        <taxon>Embryophyta</taxon>
        <taxon>Tracheophyta</taxon>
        <taxon>Spermatophyta</taxon>
        <taxon>Magnoliopsida</taxon>
        <taxon>eudicotyledons</taxon>
        <taxon>Gunneridae</taxon>
        <taxon>Pentapetalae</taxon>
        <taxon>rosids</taxon>
        <taxon>fabids</taxon>
        <taxon>Fabales</taxon>
        <taxon>Fabaceae</taxon>
        <taxon>Papilionoideae</taxon>
        <taxon>50 kb inversion clade</taxon>
        <taxon>NPAAA clade</taxon>
        <taxon>indigoferoid/millettioid clade</taxon>
        <taxon>Phaseoleae</taxon>
        <taxon>Sphenostylis</taxon>
    </lineage>
</organism>
<feature type="domain" description="RING-type" evidence="5">
    <location>
        <begin position="437"/>
        <end position="480"/>
    </location>
</feature>